<accession>A0A914MM78</accession>
<organism evidence="1 2">
    <name type="scientific">Meloidogyne incognita</name>
    <name type="common">Southern root-knot nematode worm</name>
    <name type="synonym">Oxyuris incognita</name>
    <dbReference type="NCBI Taxonomy" id="6306"/>
    <lineage>
        <taxon>Eukaryota</taxon>
        <taxon>Metazoa</taxon>
        <taxon>Ecdysozoa</taxon>
        <taxon>Nematoda</taxon>
        <taxon>Chromadorea</taxon>
        <taxon>Rhabditida</taxon>
        <taxon>Tylenchina</taxon>
        <taxon>Tylenchomorpha</taxon>
        <taxon>Tylenchoidea</taxon>
        <taxon>Meloidogynidae</taxon>
        <taxon>Meloidogyninae</taxon>
        <taxon>Meloidogyne</taxon>
        <taxon>Meloidogyne incognita group</taxon>
    </lineage>
</organism>
<dbReference type="WBParaSite" id="Minc3s02020g27811">
    <property type="protein sequence ID" value="Minc3s02020g27811"/>
    <property type="gene ID" value="Minc3s02020g27811"/>
</dbReference>
<evidence type="ECO:0000313" key="1">
    <source>
        <dbReference type="Proteomes" id="UP000887563"/>
    </source>
</evidence>
<reference evidence="2" key="1">
    <citation type="submission" date="2022-11" db="UniProtKB">
        <authorList>
            <consortium name="WormBaseParasite"/>
        </authorList>
    </citation>
    <scope>IDENTIFICATION</scope>
</reference>
<dbReference type="AlphaFoldDB" id="A0A914MM78"/>
<evidence type="ECO:0000313" key="2">
    <source>
        <dbReference type="WBParaSite" id="Minc3s02020g27811"/>
    </source>
</evidence>
<proteinExistence type="predicted"/>
<dbReference type="InterPro" id="IPR032675">
    <property type="entry name" value="LRR_dom_sf"/>
</dbReference>
<dbReference type="Gene3D" id="3.80.10.10">
    <property type="entry name" value="Ribonuclease Inhibitor"/>
    <property type="match status" value="1"/>
</dbReference>
<dbReference type="SUPFAM" id="SSF52047">
    <property type="entry name" value="RNI-like"/>
    <property type="match status" value="1"/>
</dbReference>
<dbReference type="Proteomes" id="UP000887563">
    <property type="component" value="Unplaced"/>
</dbReference>
<name>A0A914MM78_MELIC</name>
<protein>
    <submittedName>
        <fullName evidence="2">F-box domain-containing protein</fullName>
    </submittedName>
</protein>
<keyword evidence="1" id="KW-1185">Reference proteome</keyword>
<sequence length="556" mass="64907">MPNQDIVLQAVGNDGVVQRWVRRSYVRHLPLRRNFFEQDPDEGPSNDQQQVAPMLDPKTTKLEELGCHILARVFQSLSILDRLRMEHVSRLFRNTAKMGWIGQRKIVVIPEDAVIEGGKTYLFSGRAYFRLIMKRCCRYTFELVIYQLVPRDRLFKLLQLCFLLRHLCLDYLSPLSGSEFLEISERMPELRSLVVKNCRLHYKFARDFQRMLDGLQHLQVLSVVNCEGFDKLEIERLPSTLQVIQLNYLDGSLDRQMRIIRTIRQHVPNVKVLVLDEGNEQAHVLMQPFQNIKVLVLPFHSWDWRGNRAENIEFYPREFLLRLTALDFGEVTVEFGTLRFSALQLPNLEYLVLQLTRIVNANQFFNAVVGLPALRSLTLKMKGNTFSEPPHWRGKDRQLYDSLMSMAQRGIIEYLDVSWPLNTSLAVEFVKNCSKLRALFFGIRNAKHRDSEEEFVWKSFIKSLDELKKGLLPKEDFQKIRMFRNVFGEYTGTNPWNSDFKLVPVKHPWIVCLGKAIPSHVLGEVCLKELGENVDVTTELFKFPPRVQVPEKIIED</sequence>